<dbReference type="PANTHER" id="PTHR30329:SF21">
    <property type="entry name" value="LIPOPROTEIN YIAD-RELATED"/>
    <property type="match status" value="1"/>
</dbReference>
<sequence>MKTLPNKFILLTLVILFTSVSFAQKKELEKANKEFDKYAYIDAREIYLKVVEDGYTSAQIFKNLGDTYYWNSDYDNAAKWYQRLINEYPSEAEANYYYRAAQSLKSLGQTELADGLMKTYIQKGGDPKIIKASNTSFLEYEVELQKVSVNTEYSDFGAAFYGNKLVFASATKRSEGDKIHEWNEQPFLDLFVADMDENGMLSNATPLDGEVNTPFHESSAVFTKDGGTMYFTRNNFIDGKKGRDKNKTIRLKLYKATKSGDNYWTNIVELPFNSKEYSVAHPALSLDEKRLFFSSDMPGTNGMSDIWYVDILEGDTYGPPVNVSALNTEARESFQFISENNNLYFASDGRGGLGGYDVFMVPLGDDGMPNGEIKNLGAPTNSNKDDFGFIINERKRIGYVSSNRDGEKGSVADEIYRVQERCEVTIAGTITSNVNNEPVANATVTLLDENSIVVKTMTADANGRYSFDNLAECSSVYIVRAIGDGCEYNEKLVTTPTASGTVMADLVLECDPCPPNDLGCRLKLEPIYFDFDRYNIRPDAEIELAKILAAMRQYPELIIHIESHTDSRGNDAYNEALSEKRAQSTLEWLVGKGIDRSRLSARGYGEYQLTNQCSNGVECTEEEHQLNRRSMFIIQN</sequence>
<dbReference type="PANTHER" id="PTHR30329">
    <property type="entry name" value="STATOR ELEMENT OF FLAGELLAR MOTOR COMPLEX"/>
    <property type="match status" value="1"/>
</dbReference>
<protein>
    <submittedName>
        <fullName evidence="8">Flagellar motor protein MotB</fullName>
    </submittedName>
</protein>
<dbReference type="Pfam" id="PF13620">
    <property type="entry name" value="CarboxypepD_reg"/>
    <property type="match status" value="1"/>
</dbReference>
<evidence type="ECO:0000259" key="7">
    <source>
        <dbReference type="PROSITE" id="PS51123"/>
    </source>
</evidence>
<dbReference type="SUPFAM" id="SSF49478">
    <property type="entry name" value="Cna protein B-type domain"/>
    <property type="match status" value="1"/>
</dbReference>
<dbReference type="Pfam" id="PF00691">
    <property type="entry name" value="OmpA"/>
    <property type="match status" value="1"/>
</dbReference>
<feature type="domain" description="OmpA-like" evidence="7">
    <location>
        <begin position="516"/>
        <end position="636"/>
    </location>
</feature>
<reference evidence="8 9" key="1">
    <citation type="submission" date="2018-02" db="EMBL/GenBank/DDBJ databases">
        <title>Genomic analysis of the strain RR4-38 isolated from a seawater recirculating aquaculture system.</title>
        <authorList>
            <person name="Kim Y.-S."/>
            <person name="Jang Y.H."/>
            <person name="Kim K.-H."/>
        </authorList>
    </citation>
    <scope>NUCLEOTIDE SEQUENCE [LARGE SCALE GENOMIC DNA]</scope>
    <source>
        <strain evidence="8 9">RR4-38</strain>
    </source>
</reference>
<comment type="subcellular location">
    <subcellularLocation>
        <location evidence="1">Cell outer membrane</location>
    </subcellularLocation>
</comment>
<dbReference type="InterPro" id="IPR011990">
    <property type="entry name" value="TPR-like_helical_dom_sf"/>
</dbReference>
<dbReference type="GO" id="GO:0009279">
    <property type="term" value="C:cell outer membrane"/>
    <property type="evidence" value="ECO:0007669"/>
    <property type="project" value="UniProtKB-SubCell"/>
</dbReference>
<dbReference type="InterPro" id="IPR011659">
    <property type="entry name" value="WD40"/>
</dbReference>
<organism evidence="8 9">
    <name type="scientific">Pukyongia salina</name>
    <dbReference type="NCBI Taxonomy" id="2094025"/>
    <lineage>
        <taxon>Bacteria</taxon>
        <taxon>Pseudomonadati</taxon>
        <taxon>Bacteroidota</taxon>
        <taxon>Flavobacteriia</taxon>
        <taxon>Flavobacteriales</taxon>
        <taxon>Flavobacteriaceae</taxon>
        <taxon>Pukyongia</taxon>
    </lineage>
</organism>
<keyword evidence="4" id="KW-0802">TPR repeat</keyword>
<dbReference type="InterPro" id="IPR019734">
    <property type="entry name" value="TPR_rpt"/>
</dbReference>
<keyword evidence="2 5" id="KW-0472">Membrane</keyword>
<dbReference type="EMBL" id="CP027062">
    <property type="protein sequence ID" value="AVI49884.1"/>
    <property type="molecule type" value="Genomic_DNA"/>
</dbReference>
<dbReference type="Gene3D" id="3.30.1330.60">
    <property type="entry name" value="OmpA-like domain"/>
    <property type="match status" value="1"/>
</dbReference>
<dbReference type="PRINTS" id="PR01021">
    <property type="entry name" value="OMPADOMAIN"/>
</dbReference>
<keyword evidence="8" id="KW-0969">Cilium</keyword>
<evidence type="ECO:0000313" key="9">
    <source>
        <dbReference type="Proteomes" id="UP000238442"/>
    </source>
</evidence>
<keyword evidence="3" id="KW-0998">Cell outer membrane</keyword>
<evidence type="ECO:0000256" key="5">
    <source>
        <dbReference type="PROSITE-ProRule" id="PRU00473"/>
    </source>
</evidence>
<dbReference type="PROSITE" id="PS51123">
    <property type="entry name" value="OMPA_2"/>
    <property type="match status" value="1"/>
</dbReference>
<dbReference type="InterPro" id="IPR013783">
    <property type="entry name" value="Ig-like_fold"/>
</dbReference>
<dbReference type="InterPro" id="IPR006664">
    <property type="entry name" value="OMP_bac"/>
</dbReference>
<keyword evidence="9" id="KW-1185">Reference proteome</keyword>
<proteinExistence type="predicted"/>
<dbReference type="SUPFAM" id="SSF48452">
    <property type="entry name" value="TPR-like"/>
    <property type="match status" value="1"/>
</dbReference>
<dbReference type="SUPFAM" id="SSF82171">
    <property type="entry name" value="DPP6 N-terminal domain-like"/>
    <property type="match status" value="1"/>
</dbReference>
<feature type="signal peptide" evidence="6">
    <location>
        <begin position="1"/>
        <end position="23"/>
    </location>
</feature>
<feature type="repeat" description="TPR" evidence="4">
    <location>
        <begin position="58"/>
        <end position="91"/>
    </location>
</feature>
<dbReference type="RefSeq" id="WP_105214248.1">
    <property type="nucleotide sequence ID" value="NZ_CP027062.1"/>
</dbReference>
<evidence type="ECO:0000256" key="3">
    <source>
        <dbReference type="ARBA" id="ARBA00023237"/>
    </source>
</evidence>
<dbReference type="InterPro" id="IPR050330">
    <property type="entry name" value="Bact_OuterMem_StrucFunc"/>
</dbReference>
<evidence type="ECO:0000256" key="1">
    <source>
        <dbReference type="ARBA" id="ARBA00004442"/>
    </source>
</evidence>
<dbReference type="InterPro" id="IPR036737">
    <property type="entry name" value="OmpA-like_sf"/>
</dbReference>
<keyword evidence="8" id="KW-0966">Cell projection</keyword>
<dbReference type="KEGG" id="aue:C5O00_01345"/>
<feature type="chain" id="PRO_5015701307" evidence="6">
    <location>
        <begin position="24"/>
        <end position="636"/>
    </location>
</feature>
<name>A0A2S0HTK1_9FLAO</name>
<dbReference type="PROSITE" id="PS50005">
    <property type="entry name" value="TPR"/>
    <property type="match status" value="1"/>
</dbReference>
<keyword evidence="6" id="KW-0732">Signal</keyword>
<gene>
    <name evidence="8" type="ORF">C5O00_01345</name>
</gene>
<accession>A0A2S0HTK1</accession>
<dbReference type="Proteomes" id="UP000238442">
    <property type="component" value="Chromosome"/>
</dbReference>
<evidence type="ECO:0000313" key="8">
    <source>
        <dbReference type="EMBL" id="AVI49884.1"/>
    </source>
</evidence>
<dbReference type="AlphaFoldDB" id="A0A2S0HTK1"/>
<dbReference type="OrthoDB" id="9809364at2"/>
<dbReference type="SUPFAM" id="SSF103088">
    <property type="entry name" value="OmpA-like"/>
    <property type="match status" value="1"/>
</dbReference>
<dbReference type="Gene3D" id="1.25.40.10">
    <property type="entry name" value="Tetratricopeptide repeat domain"/>
    <property type="match status" value="1"/>
</dbReference>
<evidence type="ECO:0000256" key="2">
    <source>
        <dbReference type="ARBA" id="ARBA00023136"/>
    </source>
</evidence>
<evidence type="ECO:0000256" key="6">
    <source>
        <dbReference type="SAM" id="SignalP"/>
    </source>
</evidence>
<evidence type="ECO:0000256" key="4">
    <source>
        <dbReference type="PROSITE-ProRule" id="PRU00339"/>
    </source>
</evidence>
<dbReference type="InterPro" id="IPR006665">
    <property type="entry name" value="OmpA-like"/>
</dbReference>
<dbReference type="Pfam" id="PF07676">
    <property type="entry name" value="PD40"/>
    <property type="match status" value="1"/>
</dbReference>
<dbReference type="Gene3D" id="2.60.40.10">
    <property type="entry name" value="Immunoglobulins"/>
    <property type="match status" value="1"/>
</dbReference>
<dbReference type="CDD" id="cd07185">
    <property type="entry name" value="OmpA_C-like"/>
    <property type="match status" value="1"/>
</dbReference>
<keyword evidence="8" id="KW-0282">Flagellum</keyword>